<dbReference type="PANTHER" id="PTHR42756">
    <property type="entry name" value="TRANSCRIPTIONAL REGULATOR, MARR"/>
    <property type="match status" value="1"/>
</dbReference>
<dbReference type="GO" id="GO:0003677">
    <property type="term" value="F:DNA binding"/>
    <property type="evidence" value="ECO:0007669"/>
    <property type="project" value="UniProtKB-KW"/>
</dbReference>
<evidence type="ECO:0000256" key="1">
    <source>
        <dbReference type="ARBA" id="ARBA00004496"/>
    </source>
</evidence>
<evidence type="ECO:0000259" key="8">
    <source>
        <dbReference type="PROSITE" id="PS50995"/>
    </source>
</evidence>
<evidence type="ECO:0000313" key="10">
    <source>
        <dbReference type="Proteomes" id="UP000432715"/>
    </source>
</evidence>
<organism evidence="9 10">
    <name type="scientific">Alkaliphilus pronyensis</name>
    <dbReference type="NCBI Taxonomy" id="1482732"/>
    <lineage>
        <taxon>Bacteria</taxon>
        <taxon>Bacillati</taxon>
        <taxon>Bacillota</taxon>
        <taxon>Clostridia</taxon>
        <taxon>Peptostreptococcales</taxon>
        <taxon>Natronincolaceae</taxon>
        <taxon>Alkaliphilus</taxon>
    </lineage>
</organism>
<dbReference type="SUPFAM" id="SSF46785">
    <property type="entry name" value="Winged helix' DNA-binding domain"/>
    <property type="match status" value="1"/>
</dbReference>
<accession>A0A6I0EXT3</accession>
<proteinExistence type="inferred from homology"/>
<evidence type="ECO:0000256" key="5">
    <source>
        <dbReference type="ARBA" id="ARBA00046337"/>
    </source>
</evidence>
<dbReference type="InterPro" id="IPR036390">
    <property type="entry name" value="WH_DNA-bd_sf"/>
</dbReference>
<dbReference type="Pfam" id="PF22381">
    <property type="entry name" value="Staph_reg_Sar_Rot"/>
    <property type="match status" value="1"/>
</dbReference>
<keyword evidence="2" id="KW-0805">Transcription regulation</keyword>
<evidence type="ECO:0000256" key="3">
    <source>
        <dbReference type="ARBA" id="ARBA00023125"/>
    </source>
</evidence>
<dbReference type="SMART" id="SM00347">
    <property type="entry name" value="HTH_MARR"/>
    <property type="match status" value="1"/>
</dbReference>
<gene>
    <name evidence="9" type="ORF">F8154_11880</name>
</gene>
<dbReference type="GO" id="GO:0003700">
    <property type="term" value="F:DNA-binding transcription factor activity"/>
    <property type="evidence" value="ECO:0007669"/>
    <property type="project" value="InterPro"/>
</dbReference>
<dbReference type="RefSeq" id="WP_151861837.1">
    <property type="nucleotide sequence ID" value="NZ_WBZC01000048.1"/>
</dbReference>
<dbReference type="Gene3D" id="1.10.10.10">
    <property type="entry name" value="Winged helix-like DNA-binding domain superfamily/Winged helix DNA-binding domain"/>
    <property type="match status" value="1"/>
</dbReference>
<evidence type="ECO:0000313" key="9">
    <source>
        <dbReference type="EMBL" id="KAB3532438.1"/>
    </source>
</evidence>
<dbReference type="PRINTS" id="PR00598">
    <property type="entry name" value="HTHMARR"/>
</dbReference>
<dbReference type="OrthoDB" id="1953397at2"/>
<dbReference type="Proteomes" id="UP000432715">
    <property type="component" value="Unassembled WGS sequence"/>
</dbReference>
<evidence type="ECO:0000256" key="6">
    <source>
        <dbReference type="ARBA" id="ARBA00047188"/>
    </source>
</evidence>
<dbReference type="EMBL" id="WBZC01000048">
    <property type="protein sequence ID" value="KAB3532438.1"/>
    <property type="molecule type" value="Genomic_DNA"/>
</dbReference>
<dbReference type="PANTHER" id="PTHR42756:SF1">
    <property type="entry name" value="TRANSCRIPTIONAL REPRESSOR OF EMRAB OPERON"/>
    <property type="match status" value="1"/>
</dbReference>
<keyword evidence="4" id="KW-0804">Transcription</keyword>
<protein>
    <recommendedName>
        <fullName evidence="6">HTH-type transcriptional regulator SarZ</fullName>
    </recommendedName>
    <alternativeName>
        <fullName evidence="7">Staphylococcal accessory regulator Z</fullName>
    </alternativeName>
</protein>
<dbReference type="AlphaFoldDB" id="A0A6I0EXT3"/>
<dbReference type="InterPro" id="IPR000835">
    <property type="entry name" value="HTH_MarR-typ"/>
</dbReference>
<sequence>MRNYYLQIHEYMERLIHSIVLLDKQGIKHNGDVFTFVELYILKSFKDQSERRIYEIIKELDVDRNTLSSIINRLHISNYLTKEKSESDKRVQVLKLTEKGKKTYEEIISKEKEMLFSLLNDFSFNEEKAILKFLVKLDMLNKKTDSR</sequence>
<comment type="subcellular location">
    <subcellularLocation>
        <location evidence="1">Cytoplasm</location>
    </subcellularLocation>
</comment>
<dbReference type="InterPro" id="IPR036388">
    <property type="entry name" value="WH-like_DNA-bd_sf"/>
</dbReference>
<evidence type="ECO:0000256" key="7">
    <source>
        <dbReference type="ARBA" id="ARBA00047207"/>
    </source>
</evidence>
<name>A0A6I0EXT3_9FIRM</name>
<reference evidence="9 10" key="1">
    <citation type="submission" date="2019-10" db="EMBL/GenBank/DDBJ databases">
        <title>Alkaliphilus serpentinus sp. nov. and Alkaliphilus pronyensis sp. nov., two novel anaerobic alkaliphilic species isolated from the serpentinized-hosted hydrothermal field of the Prony Bay (New Caledonia).</title>
        <authorList>
            <person name="Postec A."/>
        </authorList>
    </citation>
    <scope>NUCLEOTIDE SEQUENCE [LARGE SCALE GENOMIC DNA]</scope>
    <source>
        <strain evidence="9 10">LacV</strain>
    </source>
</reference>
<comment type="similarity">
    <text evidence="5">Belongs to the SarZ family.</text>
</comment>
<dbReference type="InterPro" id="IPR055166">
    <property type="entry name" value="Transc_reg_Sar_Rot_HTH"/>
</dbReference>
<dbReference type="PROSITE" id="PS50995">
    <property type="entry name" value="HTH_MARR_2"/>
    <property type="match status" value="1"/>
</dbReference>
<dbReference type="GO" id="GO:0005737">
    <property type="term" value="C:cytoplasm"/>
    <property type="evidence" value="ECO:0007669"/>
    <property type="project" value="UniProtKB-SubCell"/>
</dbReference>
<keyword evidence="3 9" id="KW-0238">DNA-binding</keyword>
<feature type="domain" description="HTH marR-type" evidence="8">
    <location>
        <begin position="1"/>
        <end position="139"/>
    </location>
</feature>
<evidence type="ECO:0000256" key="4">
    <source>
        <dbReference type="ARBA" id="ARBA00023163"/>
    </source>
</evidence>
<evidence type="ECO:0000256" key="2">
    <source>
        <dbReference type="ARBA" id="ARBA00023015"/>
    </source>
</evidence>
<keyword evidence="10" id="KW-1185">Reference proteome</keyword>
<comment type="caution">
    <text evidence="9">The sequence shown here is derived from an EMBL/GenBank/DDBJ whole genome shotgun (WGS) entry which is preliminary data.</text>
</comment>